<comment type="similarity">
    <text evidence="10">Belongs to the insect chemoreceptor superfamily. Heteromeric odorant receptor channel (TC 1.A.69) family.</text>
</comment>
<organism evidence="11 12">
    <name type="scientific">Polypedilum vanderplanki</name>
    <name type="common">Sleeping chironomid midge</name>
    <dbReference type="NCBI Taxonomy" id="319348"/>
    <lineage>
        <taxon>Eukaryota</taxon>
        <taxon>Metazoa</taxon>
        <taxon>Ecdysozoa</taxon>
        <taxon>Arthropoda</taxon>
        <taxon>Hexapoda</taxon>
        <taxon>Insecta</taxon>
        <taxon>Pterygota</taxon>
        <taxon>Neoptera</taxon>
        <taxon>Endopterygota</taxon>
        <taxon>Diptera</taxon>
        <taxon>Nematocera</taxon>
        <taxon>Chironomoidea</taxon>
        <taxon>Chironomidae</taxon>
        <taxon>Chironominae</taxon>
        <taxon>Polypedilum</taxon>
        <taxon>Polypedilum</taxon>
    </lineage>
</organism>
<keyword evidence="3 10" id="KW-0716">Sensory transduction</keyword>
<evidence type="ECO:0000256" key="4">
    <source>
        <dbReference type="ARBA" id="ARBA00022692"/>
    </source>
</evidence>
<comment type="subcellular location">
    <subcellularLocation>
        <location evidence="1 10">Cell membrane</location>
        <topology evidence="1 10">Multi-pass membrane protein</topology>
    </subcellularLocation>
</comment>
<evidence type="ECO:0000256" key="7">
    <source>
        <dbReference type="ARBA" id="ARBA00023136"/>
    </source>
</evidence>
<dbReference type="OrthoDB" id="6604226at2759"/>
<evidence type="ECO:0000313" key="12">
    <source>
        <dbReference type="Proteomes" id="UP001107558"/>
    </source>
</evidence>
<keyword evidence="9 10" id="KW-0807">Transducer</keyword>
<keyword evidence="4 10" id="KW-0812">Transmembrane</keyword>
<dbReference type="InterPro" id="IPR004117">
    <property type="entry name" value="7tm6_olfct_rcpt"/>
</dbReference>
<dbReference type="EMBL" id="JADBJN010000003">
    <property type="protein sequence ID" value="KAG5673340.1"/>
    <property type="molecule type" value="Genomic_DNA"/>
</dbReference>
<protein>
    <recommendedName>
        <fullName evidence="10">Odorant receptor</fullName>
    </recommendedName>
</protein>
<keyword evidence="2" id="KW-1003">Cell membrane</keyword>
<dbReference type="AlphaFoldDB" id="A0A9J6BTX8"/>
<keyword evidence="5 10" id="KW-0552">Olfaction</keyword>
<keyword evidence="8 10" id="KW-0675">Receptor</keyword>
<evidence type="ECO:0000313" key="11">
    <source>
        <dbReference type="EMBL" id="KAG5673340.1"/>
    </source>
</evidence>
<proteinExistence type="inferred from homology"/>
<evidence type="ECO:0000256" key="5">
    <source>
        <dbReference type="ARBA" id="ARBA00022725"/>
    </source>
</evidence>
<reference evidence="11" key="1">
    <citation type="submission" date="2021-03" db="EMBL/GenBank/DDBJ databases">
        <title>Chromosome level genome of the anhydrobiotic midge Polypedilum vanderplanki.</title>
        <authorList>
            <person name="Yoshida Y."/>
            <person name="Kikawada T."/>
            <person name="Gusev O."/>
        </authorList>
    </citation>
    <scope>NUCLEOTIDE SEQUENCE</scope>
    <source>
        <strain evidence="11">NIAS01</strain>
        <tissue evidence="11">Whole body or cell culture</tissue>
    </source>
</reference>
<evidence type="ECO:0000256" key="3">
    <source>
        <dbReference type="ARBA" id="ARBA00022606"/>
    </source>
</evidence>
<feature type="transmembrane region" description="Helical" evidence="10">
    <location>
        <begin position="152"/>
        <end position="178"/>
    </location>
</feature>
<comment type="caution">
    <text evidence="11">The sequence shown here is derived from an EMBL/GenBank/DDBJ whole genome shotgun (WGS) entry which is preliminary data.</text>
</comment>
<feature type="transmembrane region" description="Helical" evidence="10">
    <location>
        <begin position="61"/>
        <end position="82"/>
    </location>
</feature>
<feature type="transmembrane region" description="Helical" evidence="10">
    <location>
        <begin position="35"/>
        <end position="55"/>
    </location>
</feature>
<evidence type="ECO:0000256" key="8">
    <source>
        <dbReference type="ARBA" id="ARBA00023170"/>
    </source>
</evidence>
<dbReference type="GO" id="GO:0005549">
    <property type="term" value="F:odorant binding"/>
    <property type="evidence" value="ECO:0007669"/>
    <property type="project" value="InterPro"/>
</dbReference>
<feature type="transmembrane region" description="Helical" evidence="10">
    <location>
        <begin position="117"/>
        <end position="140"/>
    </location>
</feature>
<dbReference type="PANTHER" id="PTHR21137:SF35">
    <property type="entry name" value="ODORANT RECEPTOR 19A-RELATED"/>
    <property type="match status" value="1"/>
</dbReference>
<name>A0A9J6BTX8_POLVA</name>
<accession>A0A9J6BTX8</accession>
<evidence type="ECO:0000256" key="10">
    <source>
        <dbReference type="RuleBase" id="RU351113"/>
    </source>
</evidence>
<dbReference type="Proteomes" id="UP001107558">
    <property type="component" value="Chromosome 3"/>
</dbReference>
<dbReference type="GO" id="GO:0007165">
    <property type="term" value="P:signal transduction"/>
    <property type="evidence" value="ECO:0007669"/>
    <property type="project" value="UniProtKB-KW"/>
</dbReference>
<feature type="transmembrane region" description="Helical" evidence="10">
    <location>
        <begin position="235"/>
        <end position="259"/>
    </location>
</feature>
<evidence type="ECO:0000256" key="2">
    <source>
        <dbReference type="ARBA" id="ARBA00022475"/>
    </source>
</evidence>
<gene>
    <name evidence="11" type="ORF">PVAND_003399</name>
</gene>
<keyword evidence="12" id="KW-1185">Reference proteome</keyword>
<evidence type="ECO:0000256" key="1">
    <source>
        <dbReference type="ARBA" id="ARBA00004651"/>
    </source>
</evidence>
<evidence type="ECO:0000256" key="6">
    <source>
        <dbReference type="ARBA" id="ARBA00022989"/>
    </source>
</evidence>
<keyword evidence="6 10" id="KW-1133">Transmembrane helix</keyword>
<sequence length="362" mass="42082">MLLNREPYKTAFKVFTFLGFWDEISIVQRRWTFKLPIFLIFVLVLMDLVSFFQAYDLNDALMALAIFFMLLVIIFSILDFFYKKEQLKKFLVLVDEIESENSDVSVYIDKACKLNTLIYLVVFVVLTFTFLTAAIVPLFIHKLTFPIYIHESAIIFYSLWFIQTLISVYSTFIVYILFEFRNSLLVLIAHILTYYRHKLCNLSSIVADQKAKMELQKSVKLHLQIKELIRLFMDVFSAGLYLLLTLSTIIIVSVIYVVINSPHGNQSFVLCLAATAFCHIFIPCIHGSNIESESEKLSYSLFSSDWTNSDIKYQKMMIIVMENLKQSLRLRAFGLSEINLEFFVQTLNTAYSMYAVLNSISN</sequence>
<comment type="caution">
    <text evidence="10">Lacks conserved residue(s) required for the propagation of feature annotation.</text>
</comment>
<dbReference type="Pfam" id="PF02949">
    <property type="entry name" value="7tm_6"/>
    <property type="match status" value="1"/>
</dbReference>
<feature type="transmembrane region" description="Helical" evidence="10">
    <location>
        <begin position="265"/>
        <end position="285"/>
    </location>
</feature>
<keyword evidence="7 10" id="KW-0472">Membrane</keyword>
<dbReference type="GO" id="GO:0005886">
    <property type="term" value="C:plasma membrane"/>
    <property type="evidence" value="ECO:0007669"/>
    <property type="project" value="UniProtKB-SubCell"/>
</dbReference>
<dbReference type="PANTHER" id="PTHR21137">
    <property type="entry name" value="ODORANT RECEPTOR"/>
    <property type="match status" value="1"/>
</dbReference>
<evidence type="ECO:0000256" key="9">
    <source>
        <dbReference type="ARBA" id="ARBA00023224"/>
    </source>
</evidence>
<dbReference type="GO" id="GO:0004984">
    <property type="term" value="F:olfactory receptor activity"/>
    <property type="evidence" value="ECO:0007669"/>
    <property type="project" value="InterPro"/>
</dbReference>